<gene>
    <name evidence="3" type="ORF">HPP92_011004</name>
</gene>
<evidence type="ECO:0008006" key="5">
    <source>
        <dbReference type="Google" id="ProtNLM"/>
    </source>
</evidence>
<organism evidence="3 4">
    <name type="scientific">Vanilla planifolia</name>
    <name type="common">Vanilla</name>
    <dbReference type="NCBI Taxonomy" id="51239"/>
    <lineage>
        <taxon>Eukaryota</taxon>
        <taxon>Viridiplantae</taxon>
        <taxon>Streptophyta</taxon>
        <taxon>Embryophyta</taxon>
        <taxon>Tracheophyta</taxon>
        <taxon>Spermatophyta</taxon>
        <taxon>Magnoliopsida</taxon>
        <taxon>Liliopsida</taxon>
        <taxon>Asparagales</taxon>
        <taxon>Orchidaceae</taxon>
        <taxon>Vanilloideae</taxon>
        <taxon>Vanilleae</taxon>
        <taxon>Vanilla</taxon>
    </lineage>
</organism>
<protein>
    <recommendedName>
        <fullName evidence="5">Ribosomal protein L34Ae</fullName>
    </recommendedName>
</protein>
<evidence type="ECO:0000256" key="2">
    <source>
        <dbReference type="SAM" id="Phobius"/>
    </source>
</evidence>
<dbReference type="EMBL" id="JADCNL010000005">
    <property type="protein sequence ID" value="KAG0480146.1"/>
    <property type="molecule type" value="Genomic_DNA"/>
</dbReference>
<feature type="region of interest" description="Disordered" evidence="1">
    <location>
        <begin position="492"/>
        <end position="518"/>
    </location>
</feature>
<evidence type="ECO:0000313" key="4">
    <source>
        <dbReference type="Proteomes" id="UP000636800"/>
    </source>
</evidence>
<dbReference type="InterPro" id="IPR012870">
    <property type="entry name" value="DUF1666"/>
</dbReference>
<feature type="compositionally biased region" description="Acidic residues" evidence="1">
    <location>
        <begin position="331"/>
        <end position="344"/>
    </location>
</feature>
<keyword evidence="4" id="KW-1185">Reference proteome</keyword>
<keyword evidence="2" id="KW-0472">Membrane</keyword>
<keyword evidence="2" id="KW-0812">Transmembrane</keyword>
<dbReference type="Pfam" id="PF07891">
    <property type="entry name" value="DUF1666"/>
    <property type="match status" value="1"/>
</dbReference>
<proteinExistence type="predicted"/>
<comment type="caution">
    <text evidence="3">The sequence shown here is derived from an EMBL/GenBank/DDBJ whole genome shotgun (WGS) entry which is preliminary data.</text>
</comment>
<feature type="region of interest" description="Disordered" evidence="1">
    <location>
        <begin position="294"/>
        <end position="345"/>
    </location>
</feature>
<name>A0A835V1Z2_VANPL</name>
<dbReference type="AlphaFoldDB" id="A0A835V1Z2"/>
<evidence type="ECO:0000313" key="3">
    <source>
        <dbReference type="EMBL" id="KAG0480146.1"/>
    </source>
</evidence>
<feature type="compositionally biased region" description="Basic and acidic residues" evidence="1">
    <location>
        <begin position="495"/>
        <end position="516"/>
    </location>
</feature>
<accession>A0A835V1Z2</accession>
<dbReference type="Proteomes" id="UP000636800">
    <property type="component" value="Chromosome 5"/>
</dbReference>
<evidence type="ECO:0000256" key="1">
    <source>
        <dbReference type="SAM" id="MobiDB-lite"/>
    </source>
</evidence>
<keyword evidence="2" id="KW-1133">Transmembrane helix</keyword>
<dbReference type="PANTHER" id="PTHR46741:SF2">
    <property type="entry name" value="RIBOSOMAL PROTEIN L34AE"/>
    <property type="match status" value="1"/>
</dbReference>
<feature type="compositionally biased region" description="Polar residues" evidence="1">
    <location>
        <begin position="300"/>
        <end position="313"/>
    </location>
</feature>
<feature type="transmembrane region" description="Helical" evidence="2">
    <location>
        <begin position="31"/>
        <end position="52"/>
    </location>
</feature>
<sequence>MGNNKVSAFDTHLGLLDRKPVDGNTYSKMLYFTRSCLLLLANSLLLFFRFIARQVFRIKKTAGPRRDETSGSELRDWKPLMEENNERRMPMFSFKYQNQNQNLAEKAIVDEEEEENDLVVDGTPDTTIKANETHMTSADIHNYRFSPEKDFSGFIEEQEAMTFGVHESFSGFEEDNNFEEGDLGIGFLSAEDFLKPKVKSISEGDAKSDEFWRWGSLQSSGDLEEVRNLKCRLFGEKSNSMCSETTSASDREVKFNSDGFSGFDFDSCSASSSDGYSVKELDYDSDIDDFLSEKDFDDSVGNSETRETSSNSIKRLEQLNMESFTLQRSDYEEEEAEKDDDDNIDYVHDVDDDKTSDFVDEEGYKKLLGQNLVSPVHKELMGTSPAQKKSSGNPEFELELQGVDLQLIENGNSDCSPSSAVHDLLIEFVEDSSDEELSSVKSSFRLESLSDSLPVKDVGDQESKAEILEKELGKFADDASSCESNSLGKASKAWKLKDEGQDENKKDSEAKWKAEESMSQDFDDEQLDELWEHQDLIEQLKMELKKVRAVGLPTIFEESESPRAIEDLKPFNKIDGKFRRQDSMDELQKFYRSYRERMRKLDVLNYQKMYAMGFLQVKEPLQSIWVQRPLFSTFMTHLSQNFLPFCHRTFNKDPSEKLIKDLQCDLEAVYVGQTCLSWEFLRWQYEKSREMPESDPRRRLQYNQVAGEFQQFQVLLQRFTENEPFHGPRLPNYVKQRCVRRSLLQVPIMKEDCLNENMEKKESDYVITSEMLEDIMEEAIRIFWEFVKVEKHETPAILKALLANQVEVQDPTDYEFMDDIQADLQKKDKKLKDLLRTGNCIVKKFKKPQEDRSNQELFFSQVDLKLVSRVLRMSRITSDQLRWCHKKLSKITFSERKLHRNPRFYFFLVEAKQHSIFL</sequence>
<dbReference type="PANTHER" id="PTHR46741">
    <property type="entry name" value="OS09G0413600 PROTEIN"/>
    <property type="match status" value="1"/>
</dbReference>
<reference evidence="3 4" key="1">
    <citation type="journal article" date="2020" name="Nat. Food">
        <title>A phased Vanilla planifolia genome enables genetic improvement of flavour and production.</title>
        <authorList>
            <person name="Hasing T."/>
            <person name="Tang H."/>
            <person name="Brym M."/>
            <person name="Khazi F."/>
            <person name="Huang T."/>
            <person name="Chambers A.H."/>
        </authorList>
    </citation>
    <scope>NUCLEOTIDE SEQUENCE [LARGE SCALE GENOMIC DNA]</scope>
    <source>
        <tissue evidence="3">Leaf</tissue>
    </source>
</reference>